<evidence type="ECO:0000313" key="7">
    <source>
        <dbReference type="EMBL" id="CAB5024212.1"/>
    </source>
</evidence>
<feature type="transmembrane region" description="Helical" evidence="5">
    <location>
        <begin position="22"/>
        <end position="44"/>
    </location>
</feature>
<evidence type="ECO:0000256" key="1">
    <source>
        <dbReference type="ARBA" id="ARBA00004127"/>
    </source>
</evidence>
<evidence type="ECO:0000256" key="3">
    <source>
        <dbReference type="ARBA" id="ARBA00022989"/>
    </source>
</evidence>
<evidence type="ECO:0000313" key="6">
    <source>
        <dbReference type="EMBL" id="CAB4858230.1"/>
    </source>
</evidence>
<protein>
    <submittedName>
        <fullName evidence="7">Unannotated protein</fullName>
    </submittedName>
</protein>
<evidence type="ECO:0000256" key="5">
    <source>
        <dbReference type="SAM" id="Phobius"/>
    </source>
</evidence>
<name>A0A6J7R673_9ZZZZ</name>
<dbReference type="GO" id="GO:0005384">
    <property type="term" value="F:manganese ion transmembrane transporter activity"/>
    <property type="evidence" value="ECO:0007669"/>
    <property type="project" value="InterPro"/>
</dbReference>
<dbReference type="InterPro" id="IPR008217">
    <property type="entry name" value="Ccc1_fam"/>
</dbReference>
<evidence type="ECO:0000256" key="4">
    <source>
        <dbReference type="ARBA" id="ARBA00023136"/>
    </source>
</evidence>
<dbReference type="GO" id="GO:0030026">
    <property type="term" value="P:intracellular manganese ion homeostasis"/>
    <property type="evidence" value="ECO:0007669"/>
    <property type="project" value="InterPro"/>
</dbReference>
<dbReference type="EMBL" id="CAFBPM010000010">
    <property type="protein sequence ID" value="CAB5024212.1"/>
    <property type="molecule type" value="Genomic_DNA"/>
</dbReference>
<feature type="transmembrane region" description="Helical" evidence="5">
    <location>
        <begin position="180"/>
        <end position="199"/>
    </location>
</feature>
<keyword evidence="3 5" id="KW-1133">Transmembrane helix</keyword>
<accession>A0A6J7R673</accession>
<dbReference type="PANTHER" id="PTHR31851">
    <property type="entry name" value="FE(2+)/MN(2+) TRANSPORTER PCL1"/>
    <property type="match status" value="1"/>
</dbReference>
<dbReference type="EMBL" id="CAFBLT010000001">
    <property type="protein sequence ID" value="CAB4858230.1"/>
    <property type="molecule type" value="Genomic_DNA"/>
</dbReference>
<feature type="transmembrane region" description="Helical" evidence="5">
    <location>
        <begin position="211"/>
        <end position="232"/>
    </location>
</feature>
<reference evidence="7" key="1">
    <citation type="submission" date="2020-05" db="EMBL/GenBank/DDBJ databases">
        <authorList>
            <person name="Chiriac C."/>
            <person name="Salcher M."/>
            <person name="Ghai R."/>
            <person name="Kavagutti S V."/>
        </authorList>
    </citation>
    <scope>NUCLEOTIDE SEQUENCE</scope>
</reference>
<keyword evidence="4 5" id="KW-0472">Membrane</keyword>
<dbReference type="Pfam" id="PF01988">
    <property type="entry name" value="VIT1"/>
    <property type="match status" value="1"/>
</dbReference>
<proteinExistence type="predicted"/>
<feature type="transmembrane region" description="Helical" evidence="5">
    <location>
        <begin position="50"/>
        <end position="73"/>
    </location>
</feature>
<evidence type="ECO:0000256" key="2">
    <source>
        <dbReference type="ARBA" id="ARBA00022692"/>
    </source>
</evidence>
<sequence length="237" mass="24921">MDNSLMGHEEEHRDVAAGTQRAAIFGISDGLVTNVSLILGFAGANPSASLVRLAGIAGLVAGAFSMASGEYLSMQAQRELFDRELTIERKALAENPEIERKELISIYKSKGLDEKLAMDLADAMMRNPEMALETHAREELGIDPGSTGSPWAASWISFLLFSVGAFIPLIPWLFTGGTTAIIISIVLSGIAALGVGALLGRYTGRSKTVSALRQLGVATLAAGVTFGIGRLVGVSTL</sequence>
<comment type="subcellular location">
    <subcellularLocation>
        <location evidence="1">Endomembrane system</location>
        <topology evidence="1">Multi-pass membrane protein</topology>
    </subcellularLocation>
</comment>
<feature type="transmembrane region" description="Helical" evidence="5">
    <location>
        <begin position="155"/>
        <end position="174"/>
    </location>
</feature>
<dbReference type="AlphaFoldDB" id="A0A6J7R673"/>
<dbReference type="GO" id="GO:0012505">
    <property type="term" value="C:endomembrane system"/>
    <property type="evidence" value="ECO:0007669"/>
    <property type="project" value="UniProtKB-SubCell"/>
</dbReference>
<keyword evidence="2 5" id="KW-0812">Transmembrane</keyword>
<organism evidence="7">
    <name type="scientific">freshwater metagenome</name>
    <dbReference type="NCBI Taxonomy" id="449393"/>
    <lineage>
        <taxon>unclassified sequences</taxon>
        <taxon>metagenomes</taxon>
        <taxon>ecological metagenomes</taxon>
    </lineage>
</organism>
<gene>
    <name evidence="6" type="ORF">UFOPK3427_00021</name>
    <name evidence="7" type="ORF">UFOPK4112_01102</name>
</gene>